<gene>
    <name evidence="8" type="ORF">WG900_01615</name>
</gene>
<evidence type="ECO:0000313" key="8">
    <source>
        <dbReference type="EMBL" id="MEJ6008610.1"/>
    </source>
</evidence>
<dbReference type="PROSITE" id="PS50850">
    <property type="entry name" value="MFS"/>
    <property type="match status" value="1"/>
</dbReference>
<feature type="transmembrane region" description="Helical" evidence="6">
    <location>
        <begin position="114"/>
        <end position="132"/>
    </location>
</feature>
<dbReference type="EMBL" id="JBBHJY010000001">
    <property type="protein sequence ID" value="MEJ6008610.1"/>
    <property type="molecule type" value="Genomic_DNA"/>
</dbReference>
<evidence type="ECO:0000256" key="2">
    <source>
        <dbReference type="ARBA" id="ARBA00022448"/>
    </source>
</evidence>
<comment type="subcellular location">
    <subcellularLocation>
        <location evidence="1">Membrane</location>
        <topology evidence="1">Multi-pass membrane protein</topology>
    </subcellularLocation>
</comment>
<feature type="transmembrane region" description="Helical" evidence="6">
    <location>
        <begin position="274"/>
        <end position="298"/>
    </location>
</feature>
<dbReference type="SUPFAM" id="SSF103473">
    <property type="entry name" value="MFS general substrate transporter"/>
    <property type="match status" value="1"/>
</dbReference>
<feature type="transmembrane region" description="Helical" evidence="6">
    <location>
        <begin position="44"/>
        <end position="61"/>
    </location>
</feature>
<keyword evidence="9" id="KW-1185">Reference proteome</keyword>
<evidence type="ECO:0000313" key="9">
    <source>
        <dbReference type="Proteomes" id="UP001379235"/>
    </source>
</evidence>
<dbReference type="InterPro" id="IPR011701">
    <property type="entry name" value="MFS"/>
</dbReference>
<organism evidence="8 9">
    <name type="scientific">Novosphingobium aquae</name>
    <dbReference type="NCBI Taxonomy" id="3133435"/>
    <lineage>
        <taxon>Bacteria</taxon>
        <taxon>Pseudomonadati</taxon>
        <taxon>Pseudomonadota</taxon>
        <taxon>Alphaproteobacteria</taxon>
        <taxon>Sphingomonadales</taxon>
        <taxon>Sphingomonadaceae</taxon>
        <taxon>Novosphingobium</taxon>
    </lineage>
</organism>
<feature type="transmembrane region" description="Helical" evidence="6">
    <location>
        <begin position="430"/>
        <end position="450"/>
    </location>
</feature>
<feature type="transmembrane region" description="Helical" evidence="6">
    <location>
        <begin position="139"/>
        <end position="160"/>
    </location>
</feature>
<keyword evidence="4 6" id="KW-1133">Transmembrane helix</keyword>
<evidence type="ECO:0000256" key="6">
    <source>
        <dbReference type="SAM" id="Phobius"/>
    </source>
</evidence>
<dbReference type="CDD" id="cd17319">
    <property type="entry name" value="MFS_ExuT_GudP_like"/>
    <property type="match status" value="1"/>
</dbReference>
<sequence>MQAGKCGAMSAWSGCDVQGGTPAEGEYRVTAKGGSELQSAISKAGWRIIPLLSVGYLFAYIDRVNVSFASTQMNIDLGFSATVYGLGAGLFYLAYAMVEIPSNVLLMRFGARRWLARIMIMWGLLAISMMFVKTPTQFYTVRFLLGLSEAGFFPGVMYYLSTWFPTKQRGKAMGLFYVANPLAVFVMGFISKPLLAMDGLYDLRGWQWMFLIEGIPPVLIGLAVLAFLPDRPDEVKWLSEGERESLRVAVAEHPQKHEDHSAGGMLAVLADKRVLLLTAIYLLTLAAGTTFILSAPAILMERTGWDIGHVGWLISAGGLTAAAFMLIGGWITDHRGERYTVLYVALGFDVIGYLMIAAAPSAWMVAAGLILSQIGRGAHSTAQVALWADVLKDRRMAIGAAAISSVANLGVWLLPIGFGMAKDATGGYTFGLWAFPVMHVLAIVATVVLMRMVRMKKAGTAA</sequence>
<accession>A0ABU8S3T0</accession>
<protein>
    <submittedName>
        <fullName evidence="8">MFS transporter</fullName>
    </submittedName>
</protein>
<comment type="caution">
    <text evidence="8">The sequence shown here is derived from an EMBL/GenBank/DDBJ whole genome shotgun (WGS) entry which is preliminary data.</text>
</comment>
<evidence type="ECO:0000256" key="1">
    <source>
        <dbReference type="ARBA" id="ARBA00004141"/>
    </source>
</evidence>
<evidence type="ECO:0000256" key="5">
    <source>
        <dbReference type="ARBA" id="ARBA00023136"/>
    </source>
</evidence>
<evidence type="ECO:0000256" key="3">
    <source>
        <dbReference type="ARBA" id="ARBA00022692"/>
    </source>
</evidence>
<feature type="transmembrane region" description="Helical" evidence="6">
    <location>
        <begin position="310"/>
        <end position="331"/>
    </location>
</feature>
<keyword evidence="5 6" id="KW-0472">Membrane</keyword>
<reference evidence="8 9" key="1">
    <citation type="submission" date="2024-03" db="EMBL/GenBank/DDBJ databases">
        <authorList>
            <person name="Jo J.-H."/>
        </authorList>
    </citation>
    <scope>NUCLEOTIDE SEQUENCE [LARGE SCALE GENOMIC DNA]</scope>
    <source>
        <strain evidence="8 9">AS3R-12</strain>
    </source>
</reference>
<keyword evidence="2" id="KW-0813">Transport</keyword>
<dbReference type="InterPro" id="IPR020846">
    <property type="entry name" value="MFS_dom"/>
</dbReference>
<feature type="domain" description="Major facilitator superfamily (MFS) profile" evidence="7">
    <location>
        <begin position="48"/>
        <end position="457"/>
    </location>
</feature>
<evidence type="ECO:0000256" key="4">
    <source>
        <dbReference type="ARBA" id="ARBA00022989"/>
    </source>
</evidence>
<dbReference type="Gene3D" id="1.20.1250.20">
    <property type="entry name" value="MFS general substrate transporter like domains"/>
    <property type="match status" value="2"/>
</dbReference>
<feature type="transmembrane region" description="Helical" evidence="6">
    <location>
        <begin position="208"/>
        <end position="228"/>
    </location>
</feature>
<keyword evidence="3 6" id="KW-0812">Transmembrane</keyword>
<evidence type="ECO:0000259" key="7">
    <source>
        <dbReference type="PROSITE" id="PS50850"/>
    </source>
</evidence>
<dbReference type="Proteomes" id="UP001379235">
    <property type="component" value="Unassembled WGS sequence"/>
</dbReference>
<name>A0ABU8S3T0_9SPHN</name>
<feature type="transmembrane region" description="Helical" evidence="6">
    <location>
        <begin position="396"/>
        <end position="418"/>
    </location>
</feature>
<dbReference type="PANTHER" id="PTHR43791:SF36">
    <property type="entry name" value="TRANSPORTER, PUTATIVE (AFU_ORTHOLOGUE AFUA_6G08340)-RELATED"/>
    <property type="match status" value="1"/>
</dbReference>
<dbReference type="Pfam" id="PF07690">
    <property type="entry name" value="MFS_1"/>
    <property type="match status" value="1"/>
</dbReference>
<feature type="transmembrane region" description="Helical" evidence="6">
    <location>
        <begin position="172"/>
        <end position="196"/>
    </location>
</feature>
<dbReference type="PANTHER" id="PTHR43791">
    <property type="entry name" value="PERMEASE-RELATED"/>
    <property type="match status" value="1"/>
</dbReference>
<proteinExistence type="predicted"/>
<dbReference type="InterPro" id="IPR036259">
    <property type="entry name" value="MFS_trans_sf"/>
</dbReference>
<dbReference type="RefSeq" id="WP_339964201.1">
    <property type="nucleotide sequence ID" value="NZ_JBBHJY010000001.1"/>
</dbReference>